<keyword evidence="3" id="KW-1185">Reference proteome</keyword>
<gene>
    <name evidence="2" type="ORF">OXPF_06120</name>
</gene>
<dbReference type="EMBL" id="LKET01000019">
    <property type="protein sequence ID" value="KPU45823.1"/>
    <property type="molecule type" value="Genomic_DNA"/>
</dbReference>
<reference evidence="2 3" key="1">
    <citation type="submission" date="2015-09" db="EMBL/GenBank/DDBJ databases">
        <title>Genome sequence of Oxobacter pfennigii DSM 3222.</title>
        <authorList>
            <person name="Poehlein A."/>
            <person name="Bengelsdorf F.R."/>
            <person name="Schiel-Bengelsdorf B."/>
            <person name="Duerre P."/>
            <person name="Daniel R."/>
        </authorList>
    </citation>
    <scope>NUCLEOTIDE SEQUENCE [LARGE SCALE GENOMIC DNA]</scope>
    <source>
        <strain evidence="2 3">DSM 3222</strain>
    </source>
</reference>
<organism evidence="2 3">
    <name type="scientific">Oxobacter pfennigii</name>
    <dbReference type="NCBI Taxonomy" id="36849"/>
    <lineage>
        <taxon>Bacteria</taxon>
        <taxon>Bacillati</taxon>
        <taxon>Bacillota</taxon>
        <taxon>Clostridia</taxon>
        <taxon>Eubacteriales</taxon>
        <taxon>Clostridiaceae</taxon>
        <taxon>Oxobacter</taxon>
    </lineage>
</organism>
<dbReference type="InterPro" id="IPR021251">
    <property type="entry name" value="DUF2793"/>
</dbReference>
<evidence type="ECO:0000313" key="2">
    <source>
        <dbReference type="EMBL" id="KPU45823.1"/>
    </source>
</evidence>
<dbReference type="Pfam" id="PF18454">
    <property type="entry name" value="Mtd_N"/>
    <property type="match status" value="1"/>
</dbReference>
<dbReference type="InterPro" id="IPR041352">
    <property type="entry name" value="Mtd_N"/>
</dbReference>
<dbReference type="PATRIC" id="fig|36849.3.peg.654"/>
<evidence type="ECO:0000259" key="1">
    <source>
        <dbReference type="Pfam" id="PF18454"/>
    </source>
</evidence>
<dbReference type="STRING" id="36849.OXPF_06120"/>
<feature type="domain" description="Major tropism determinant N-terminal" evidence="1">
    <location>
        <begin position="6"/>
        <end position="42"/>
    </location>
</feature>
<sequence>MAQQTIRIRRGTKPELSALGLLLSGEMGFCTDTKEIYIGDGTANIFVGRAMSGTEAARPAASSPGRLYYITSGTNAGYLYFDNGSSWQRVNAQKLTDITGTLDDIADGTTYAKVKKADITGGSVNKVSDGTNTKTASEIKTHIDDASKHRLINDSGSAATELWSAQKIRNEIELAKRNIEPQASVKNRTTTAPPASPAAGDRYIIPASATGAWSGKQNQIAEWQSGAWVYYPPSEGWTAYVDEEQKIYSWNNTAWVRTGGALQTITAGNGLTGGGQADSVTLTVGAGNGITVGTTTVSAKAGKGILVNSTGIEASIDGESIVYDTSNGNRLMVSVVDGGTF</sequence>
<evidence type="ECO:0000313" key="3">
    <source>
        <dbReference type="Proteomes" id="UP000050326"/>
    </source>
</evidence>
<accession>A0A0P8WDI9</accession>
<protein>
    <recommendedName>
        <fullName evidence="1">Major tropism determinant N-terminal domain-containing protein</fullName>
    </recommendedName>
</protein>
<dbReference type="Proteomes" id="UP000050326">
    <property type="component" value="Unassembled WGS sequence"/>
</dbReference>
<proteinExistence type="predicted"/>
<dbReference type="RefSeq" id="WP_054873737.1">
    <property type="nucleotide sequence ID" value="NZ_LKET01000019.1"/>
</dbReference>
<dbReference type="OrthoDB" id="564699at2"/>
<dbReference type="Pfam" id="PF10983">
    <property type="entry name" value="DUF2793"/>
    <property type="match status" value="1"/>
</dbReference>
<name>A0A0P8WDI9_9CLOT</name>
<comment type="caution">
    <text evidence="2">The sequence shown here is derived from an EMBL/GenBank/DDBJ whole genome shotgun (WGS) entry which is preliminary data.</text>
</comment>
<dbReference type="AlphaFoldDB" id="A0A0P8WDI9"/>